<feature type="region of interest" description="Disordered" evidence="1">
    <location>
        <begin position="78"/>
        <end position="155"/>
    </location>
</feature>
<organism evidence="3 4">
    <name type="scientific">Rhizoctonia solani</name>
    <dbReference type="NCBI Taxonomy" id="456999"/>
    <lineage>
        <taxon>Eukaryota</taxon>
        <taxon>Fungi</taxon>
        <taxon>Dikarya</taxon>
        <taxon>Basidiomycota</taxon>
        <taxon>Agaricomycotina</taxon>
        <taxon>Agaricomycetes</taxon>
        <taxon>Cantharellales</taxon>
        <taxon>Ceratobasidiaceae</taxon>
        <taxon>Rhizoctonia</taxon>
    </lineage>
</organism>
<evidence type="ECO:0000256" key="2">
    <source>
        <dbReference type="SAM" id="SignalP"/>
    </source>
</evidence>
<evidence type="ECO:0000313" key="3">
    <source>
        <dbReference type="EMBL" id="CAE6463271.1"/>
    </source>
</evidence>
<evidence type="ECO:0000313" key="4">
    <source>
        <dbReference type="Proteomes" id="UP000663850"/>
    </source>
</evidence>
<feature type="region of interest" description="Disordered" evidence="1">
    <location>
        <begin position="20"/>
        <end position="57"/>
    </location>
</feature>
<dbReference type="EMBL" id="CAJMWZ010002811">
    <property type="protein sequence ID" value="CAE6463271.1"/>
    <property type="molecule type" value="Genomic_DNA"/>
</dbReference>
<feature type="compositionally biased region" description="Acidic residues" evidence="1">
    <location>
        <begin position="20"/>
        <end position="33"/>
    </location>
</feature>
<sequence length="155" mass="16426">MATFLQKSLLGILQVLLSGEDDEESDLEDEDPTQPERLPASQRSQVQSVTPPPSLLVSNPSLGVLEYHVNSSQANGMHTITPVATGTPVDPPSTDQNVVTSRQLESNPGARLVLSNNISSQDTSVAPSDNHAENILKNQSSSVRFLDNTGGGSAH</sequence>
<proteinExistence type="predicted"/>
<protein>
    <submittedName>
        <fullName evidence="3">Uncharacterized protein</fullName>
    </submittedName>
</protein>
<feature type="compositionally biased region" description="Polar residues" evidence="1">
    <location>
        <begin position="114"/>
        <end position="127"/>
    </location>
</feature>
<name>A0A8H3BTA0_9AGAM</name>
<feature type="compositionally biased region" description="Polar residues" evidence="1">
    <location>
        <begin position="93"/>
        <end position="106"/>
    </location>
</feature>
<dbReference type="AlphaFoldDB" id="A0A8H3BTA0"/>
<gene>
    <name evidence="3" type="ORF">RDB_LOCUS54235</name>
</gene>
<dbReference type="Proteomes" id="UP000663850">
    <property type="component" value="Unassembled WGS sequence"/>
</dbReference>
<feature type="signal peptide" evidence="2">
    <location>
        <begin position="1"/>
        <end position="19"/>
    </location>
</feature>
<evidence type="ECO:0000256" key="1">
    <source>
        <dbReference type="SAM" id="MobiDB-lite"/>
    </source>
</evidence>
<keyword evidence="2" id="KW-0732">Signal</keyword>
<accession>A0A8H3BTA0</accession>
<comment type="caution">
    <text evidence="3">The sequence shown here is derived from an EMBL/GenBank/DDBJ whole genome shotgun (WGS) entry which is preliminary data.</text>
</comment>
<feature type="chain" id="PRO_5034377551" evidence="2">
    <location>
        <begin position="20"/>
        <end position="155"/>
    </location>
</feature>
<reference evidence="3" key="1">
    <citation type="submission" date="2021-01" db="EMBL/GenBank/DDBJ databases">
        <authorList>
            <person name="Kaushik A."/>
        </authorList>
    </citation>
    <scope>NUCLEOTIDE SEQUENCE</scope>
    <source>
        <strain evidence="3">Type strain: AG8-Rh-89/</strain>
    </source>
</reference>